<evidence type="ECO:0000313" key="3">
    <source>
        <dbReference type="EMBL" id="QEK50873.1"/>
    </source>
</evidence>
<accession>A0A5C0VG77</accession>
<gene>
    <name evidence="3" type="ORF">FYC62_03690</name>
</gene>
<feature type="coiled-coil region" evidence="1">
    <location>
        <begin position="81"/>
        <end position="131"/>
    </location>
</feature>
<organism evidence="3 4">
    <name type="scientific">Pedobacter aquae</name>
    <dbReference type="NCBI Taxonomy" id="2605747"/>
    <lineage>
        <taxon>Bacteria</taxon>
        <taxon>Pseudomonadati</taxon>
        <taxon>Bacteroidota</taxon>
        <taxon>Sphingobacteriia</taxon>
        <taxon>Sphingobacteriales</taxon>
        <taxon>Sphingobacteriaceae</taxon>
        <taxon>Pedobacter</taxon>
    </lineage>
</organism>
<evidence type="ECO:0000256" key="2">
    <source>
        <dbReference type="SAM" id="SignalP"/>
    </source>
</evidence>
<sequence length="227" mass="26119">MKFISQTLFFIFLISIGLNTANAQNSKQDKEAYQQVITKRAEKIVAQLGITDSTQYKRVTSIIANQYSIINEHHEDRDATNKKLKANLKDNKVELEKQSKAYQEKADQKLAKIHKNYIKNLEKELNTTQIEQVKDGMTYGVLPITLKGYHEMLPNLNESQKAQIKAFLTEAREHAMDAPSSEKKHAWFGKYKGKINNYLSAQGIDMKKAGQEWEQRIKEAKEKKNKG</sequence>
<dbReference type="KEGG" id="pej:FYC62_03690"/>
<keyword evidence="2" id="KW-0732">Signal</keyword>
<evidence type="ECO:0000256" key="1">
    <source>
        <dbReference type="SAM" id="Coils"/>
    </source>
</evidence>
<proteinExistence type="predicted"/>
<feature type="signal peptide" evidence="2">
    <location>
        <begin position="1"/>
        <end position="23"/>
    </location>
</feature>
<protein>
    <submittedName>
        <fullName evidence="3">DUF3826 domain-containing protein</fullName>
    </submittedName>
</protein>
<feature type="chain" id="PRO_5022979765" evidence="2">
    <location>
        <begin position="24"/>
        <end position="227"/>
    </location>
</feature>
<name>A0A5C0VG77_9SPHI</name>
<dbReference type="AlphaFoldDB" id="A0A5C0VG77"/>
<evidence type="ECO:0000313" key="4">
    <source>
        <dbReference type="Proteomes" id="UP000323653"/>
    </source>
</evidence>
<reference evidence="3 4" key="1">
    <citation type="submission" date="2019-08" db="EMBL/GenBank/DDBJ databases">
        <title>Pedobacter sp. nov., isolated from Han river, South Korea.</title>
        <authorList>
            <person name="Lee D.-H."/>
            <person name="Kim Y.-S."/>
            <person name="Hwang E.-M."/>
            <person name="Le Tran T.C."/>
            <person name="Cha C.-J."/>
        </authorList>
    </citation>
    <scope>NUCLEOTIDE SEQUENCE [LARGE SCALE GENOMIC DNA]</scope>
    <source>
        <strain evidence="3 4">CJ43</strain>
    </source>
</reference>
<keyword evidence="4" id="KW-1185">Reference proteome</keyword>
<dbReference type="InterPro" id="IPR024284">
    <property type="entry name" value="DUF3826"/>
</dbReference>
<dbReference type="Pfam" id="PF12875">
    <property type="entry name" value="DUF3826"/>
    <property type="match status" value="1"/>
</dbReference>
<keyword evidence="1" id="KW-0175">Coiled coil</keyword>
<dbReference type="Proteomes" id="UP000323653">
    <property type="component" value="Chromosome"/>
</dbReference>
<dbReference type="RefSeq" id="WP_149073964.1">
    <property type="nucleotide sequence ID" value="NZ_CP043329.1"/>
</dbReference>
<dbReference type="EMBL" id="CP043329">
    <property type="protein sequence ID" value="QEK50873.1"/>
    <property type="molecule type" value="Genomic_DNA"/>
</dbReference>